<evidence type="ECO:0000256" key="3">
    <source>
        <dbReference type="ARBA" id="ARBA00022553"/>
    </source>
</evidence>
<dbReference type="InterPro" id="IPR042099">
    <property type="entry name" value="ANL_N_sf"/>
</dbReference>
<dbReference type="InterPro" id="IPR045851">
    <property type="entry name" value="AMP-bd_C_sf"/>
</dbReference>
<dbReference type="GO" id="GO:0003824">
    <property type="term" value="F:catalytic activity"/>
    <property type="evidence" value="ECO:0007669"/>
    <property type="project" value="InterPro"/>
</dbReference>
<evidence type="ECO:0000313" key="7">
    <source>
        <dbReference type="Proteomes" id="UP000290439"/>
    </source>
</evidence>
<dbReference type="Gene3D" id="3.30.559.10">
    <property type="entry name" value="Chloramphenicol acetyltransferase-like domain"/>
    <property type="match status" value="2"/>
</dbReference>
<keyword evidence="2" id="KW-0596">Phosphopantetheine</keyword>
<dbReference type="InterPro" id="IPR001031">
    <property type="entry name" value="Thioesterase"/>
</dbReference>
<dbReference type="InterPro" id="IPR010071">
    <property type="entry name" value="AA_adenyl_dom"/>
</dbReference>
<dbReference type="GO" id="GO:0031177">
    <property type="term" value="F:phosphopantetheine binding"/>
    <property type="evidence" value="ECO:0007669"/>
    <property type="project" value="InterPro"/>
</dbReference>
<dbReference type="FunFam" id="3.40.50.12780:FF:000012">
    <property type="entry name" value="Non-ribosomal peptide synthetase"/>
    <property type="match status" value="1"/>
</dbReference>
<evidence type="ECO:0000256" key="1">
    <source>
        <dbReference type="ARBA" id="ARBA00001957"/>
    </source>
</evidence>
<dbReference type="GO" id="GO:0044550">
    <property type="term" value="P:secondary metabolite biosynthetic process"/>
    <property type="evidence" value="ECO:0007669"/>
    <property type="project" value="TreeGrafter"/>
</dbReference>
<dbReference type="CDD" id="cd05930">
    <property type="entry name" value="A_NRPS"/>
    <property type="match status" value="1"/>
</dbReference>
<organism evidence="6 7">
    <name type="scientific">Nocardia cyriacigeorgica</name>
    <dbReference type="NCBI Taxonomy" id="135487"/>
    <lineage>
        <taxon>Bacteria</taxon>
        <taxon>Bacillati</taxon>
        <taxon>Actinomycetota</taxon>
        <taxon>Actinomycetes</taxon>
        <taxon>Mycobacteriales</taxon>
        <taxon>Nocardiaceae</taxon>
        <taxon>Nocardia</taxon>
    </lineage>
</organism>
<dbReference type="InterPro" id="IPR025110">
    <property type="entry name" value="AMP-bd_C"/>
</dbReference>
<dbReference type="PROSITE" id="PS50075">
    <property type="entry name" value="CARRIER"/>
    <property type="match status" value="2"/>
</dbReference>
<dbReference type="PANTHER" id="PTHR45527:SF14">
    <property type="entry name" value="PLIPASTATIN SYNTHASE SUBUNIT B"/>
    <property type="match status" value="1"/>
</dbReference>
<comment type="cofactor">
    <cofactor evidence="1">
        <name>pantetheine 4'-phosphate</name>
        <dbReference type="ChEBI" id="CHEBI:47942"/>
    </cofactor>
</comment>
<dbReference type="NCBIfam" id="NF003417">
    <property type="entry name" value="PRK04813.1"/>
    <property type="match status" value="2"/>
</dbReference>
<dbReference type="InterPro" id="IPR029058">
    <property type="entry name" value="AB_hydrolase_fold"/>
</dbReference>
<dbReference type="Pfam" id="PF13193">
    <property type="entry name" value="AMP-binding_C"/>
    <property type="match status" value="2"/>
</dbReference>
<dbReference type="GO" id="GO:0043041">
    <property type="term" value="P:amino acid activation for nonribosomal peptide biosynthetic process"/>
    <property type="evidence" value="ECO:0007669"/>
    <property type="project" value="TreeGrafter"/>
</dbReference>
<evidence type="ECO:0000256" key="2">
    <source>
        <dbReference type="ARBA" id="ARBA00022450"/>
    </source>
</evidence>
<dbReference type="FunFam" id="3.40.50.980:FF:000002">
    <property type="entry name" value="Enterobactin synthetase component F"/>
    <property type="match status" value="1"/>
</dbReference>
<dbReference type="NCBIfam" id="TIGR01733">
    <property type="entry name" value="AA-adenyl-dom"/>
    <property type="match status" value="2"/>
</dbReference>
<accession>A0A4U8VSJ4</accession>
<keyword evidence="3" id="KW-0597">Phosphoprotein</keyword>
<dbReference type="Gene3D" id="3.40.50.1820">
    <property type="entry name" value="alpha/beta hydrolase"/>
    <property type="match status" value="1"/>
</dbReference>
<dbReference type="InterPro" id="IPR001242">
    <property type="entry name" value="Condensation_dom"/>
</dbReference>
<dbReference type="Gene3D" id="3.40.50.12780">
    <property type="entry name" value="N-terminal domain of ligase-like"/>
    <property type="match status" value="2"/>
</dbReference>
<dbReference type="Gene3D" id="3.30.559.30">
    <property type="entry name" value="Nonribosomal peptide synthetase, condensation domain"/>
    <property type="match status" value="2"/>
</dbReference>
<reference evidence="6 7" key="1">
    <citation type="submission" date="2019-02" db="EMBL/GenBank/DDBJ databases">
        <authorList>
            <consortium name="Pathogen Informatics"/>
        </authorList>
    </citation>
    <scope>NUCLEOTIDE SEQUENCE [LARGE SCALE GENOMIC DNA]</scope>
    <source>
        <strain evidence="6 7">3012STDY6756504</strain>
    </source>
</reference>
<dbReference type="UniPathway" id="UPA00011"/>
<dbReference type="SUPFAM" id="SSF56801">
    <property type="entry name" value="Acetyl-CoA synthetase-like"/>
    <property type="match status" value="2"/>
</dbReference>
<dbReference type="InterPro" id="IPR023213">
    <property type="entry name" value="CAT-like_dom_sf"/>
</dbReference>
<dbReference type="InterPro" id="IPR020845">
    <property type="entry name" value="AMP-binding_CS"/>
</dbReference>
<evidence type="ECO:0000313" key="6">
    <source>
        <dbReference type="EMBL" id="VFA96536.1"/>
    </source>
</evidence>
<protein>
    <submittedName>
        <fullName evidence="6">Tyrocidine synthase III</fullName>
    </submittedName>
</protein>
<dbReference type="SUPFAM" id="SSF47336">
    <property type="entry name" value="ACP-like"/>
    <property type="match status" value="2"/>
</dbReference>
<dbReference type="Pfam" id="PF00668">
    <property type="entry name" value="Condensation"/>
    <property type="match status" value="2"/>
</dbReference>
<name>A0A4U8VSJ4_9NOCA</name>
<sequence>MNSETTPADAEEPGLPRWPVTAYQRDVLSAAFRFAPEPVSQLAVKGDVDRPLDVARMREVLRRAVRRNDALRLRFELVDGEFRQWVSEVEPVLEHVDFTEEADPARACAEWIRRMSAQPIEGPSNLAVAVLVDDPADFHIFIRVQHANADGWALNMLLAHLIHDFLDPDDAEPRPLPSYHELLTAEQQYRFSAEWNTDREALLTHVGDAVPALFTRTSAPTAARGHRVVRLDKTYLDRLRGTGTSPFAYTAAALGAYLCAVHRTEEVMLGVPMLNRDTPVALAAGGHVTNMLPVRVRVGEQRTLAEVAADVAAQIKALKKHQRFAYGDLMRALAEDPSAPPLFDVSYSYMRLPASDHLDQIMERLRLPNAGSCLQALNIVAIEHQRDGSLSVQLIYDLDVFDDTYPISSAIDSVATMIEASLTDPEQPVSALPLLSPATAQRVAEFEAGPRTEFPYTTLDRLFAEQAAAHPARTAVIAADGERLGYAELSERADVFADRLLELGATGNECVPVVLPRSPQMLVAMYGILRAGCAYVPLDPEFPATRVETVLADCGARFVVAGPEHQQVFDRLGVVRVEPGDVHPVSVENRSHPADLAYLIYTSGSTGKPKGVMIEHRSVVNRLTWMQRRYPLGADDVILQKTPATFDVSVWELFWWSITGARVALLEAGGERDPRRIIAAIEKDAVTVLHFVPSMLAAFVDELDSDHAAVARIASLRRVFCSGEALPPALVRRFQAVFAATGVAAPQLVNLYGPTEATVDVSYFDCPDGASLDMVPIGRPIENIDLLVLDEHGRRLPPGVPGELNIAGVGVARGYRGRADLTAAAFVHDRTVAGRRRYRTGDLVRWLPDGQIDYLGRFDDQVKVRGNRVTLGEVQNAMLDCAGVRAAAVVDEKSPTQGVYLVGYYVGEAETEPSVDRLAAELGDRLPKYMVPSRLVRVDRIPVTRNGKLDRRALAQAAAQQQPAEQAAGSGEPRNDMEAALVRVWSAVLGVESIGVHDNFFTHGGDSILALSVRTAAERAGIRFDVDTFYQRPTIAELAEVIADSGELPPEPITARLATVPLVDHAALHRAEDAFPATALQLGMLFHSLERADSVTYKDVFRYRLRMPWQERQFRTAFDRLLRRQPALRSSFELTKFSVPLQIVHPEITADYEVVDLTEVAETEAERRVEDYIQERRHAAYAIDRAPLHALRVFLRTPESASGTAAVDLVLSFHHAILDGWSVATSVLELLRDYLHALGVLDAGVDDRPADIVTTAHPAAALAEYAQAELAATQRVSSREYWREVLAGAEATALTALAAHQPHSARPAKARALVPRRLSARITDFAARHQVPEKAVYLAAHLLTLRLLSGRADVTTGVISHGRPDRAGAESLAGLFLNTLPMRLDATVTTWRDAVDQVVRRDRDAYPHRRYPLRSIMADHGGPVFETAFNYVNYHQFQAVLGAGRVVLDDIDIREETNFQLLVTAATDPRDGRMWLRVDGDGTVGAQQCEMLARTELRMLAALVDNPDTPVDPGADWVSGRDVGALVAEVAAVRPADIAVAADGAAWTYDELVTRSDVIAARLLAHGVRTGSKVAIIGRSTPELVALVLAVARIGAASVPLDVRYPKARLNLMIERARPHRVVVDAEHLDLVDDPALVLDTVELTAPAGPSDPAAPRFAPVPPETTAYVLFTSGSTGEPKGVAMPHRGLTALVDWQLRAESGTGPDSTLQAAPLSFDVAFQEIFTTLAAGSTLRVSERDLRADMDELLSTVAEEQIERVFLPYVALQAFAEAASVRQIYPTGLKVLASSGEQLRITDEIRALCAAVPELLLENQYGPTETHVATTYTLTGPASSFPVLPPIGRAVDGDTAEILDRQLRVVPEGVIGEIYLGGRSLARGYEAMPGLTAQRFVAAEGGEIRYRTGDLGVRLPSGDIVCLGRSDSQVKIRGYRVEPAEVELTILGLVERFPGISEAAVVARGFGGIDGALVAFLAGDAESTDLTALRAELRSVLPAHMVPSRFQWVESMPRTPSGKRDDRALLALPVTSTAEQAQQHREPVDDIERSAMELLAEYAGLPSIGPDDDFYAMGGTSIGAMRVVMGLSRRWGVELPMSAFVAAPTAAGLAELIRAGDTRTSFDPLVPIQPEGTKPPLFLVHPIGGNVLCYLAVAKYLDPDRPVYGLQAAGADTGSTPLNSVEAMADSYIAAIRRVHPEGPYHLAGWSFGGYVALEMGRRLPDDEVASVTLLDTMALRQQAREPIPEEKLIRWFFLELLWYARGNETALGEFEPDVHDSAELFDAMLAEAIRSGILPEGSPAQSIRRLYEVFHANYTALITYQLSVFDRDITLLRATEGIPRGFDIAHQTIGTMFDSENNGWEQYAGRRFEVVAVPGDHLHMMTEPHVAEVGMQLDAAVSSADPDLDREFSEGMLDV</sequence>
<dbReference type="FunFam" id="1.10.1200.10:FF:000005">
    <property type="entry name" value="Nonribosomal peptide synthetase 1"/>
    <property type="match status" value="1"/>
</dbReference>
<dbReference type="SMART" id="SM00823">
    <property type="entry name" value="PKS_PP"/>
    <property type="match status" value="2"/>
</dbReference>
<dbReference type="Pfam" id="PF00975">
    <property type="entry name" value="Thioesterase"/>
    <property type="match status" value="1"/>
</dbReference>
<dbReference type="Gene3D" id="1.10.1200.10">
    <property type="entry name" value="ACP-like"/>
    <property type="match status" value="2"/>
</dbReference>
<gene>
    <name evidence="6" type="primary">tycC_1</name>
    <name evidence="6" type="ORF">NCTC10797_00287</name>
</gene>
<dbReference type="PANTHER" id="PTHR45527">
    <property type="entry name" value="NONRIBOSOMAL PEPTIDE SYNTHETASE"/>
    <property type="match status" value="1"/>
</dbReference>
<dbReference type="Pfam" id="PF00550">
    <property type="entry name" value="PP-binding"/>
    <property type="match status" value="2"/>
</dbReference>
<dbReference type="GO" id="GO:0005829">
    <property type="term" value="C:cytosol"/>
    <property type="evidence" value="ECO:0007669"/>
    <property type="project" value="TreeGrafter"/>
</dbReference>
<dbReference type="Pfam" id="PF00501">
    <property type="entry name" value="AMP-binding"/>
    <property type="match status" value="2"/>
</dbReference>
<dbReference type="Proteomes" id="UP000290439">
    <property type="component" value="Chromosome"/>
</dbReference>
<dbReference type="InterPro" id="IPR009081">
    <property type="entry name" value="PP-bd_ACP"/>
</dbReference>
<dbReference type="FunFam" id="3.40.50.980:FF:000001">
    <property type="entry name" value="Non-ribosomal peptide synthetase"/>
    <property type="match status" value="1"/>
</dbReference>
<feature type="compositionally biased region" description="Low complexity" evidence="4">
    <location>
        <begin position="954"/>
        <end position="968"/>
    </location>
</feature>
<feature type="region of interest" description="Disordered" evidence="4">
    <location>
        <begin position="954"/>
        <end position="973"/>
    </location>
</feature>
<dbReference type="SUPFAM" id="SSF53474">
    <property type="entry name" value="alpha/beta-Hydrolases"/>
    <property type="match status" value="1"/>
</dbReference>
<evidence type="ECO:0000256" key="4">
    <source>
        <dbReference type="SAM" id="MobiDB-lite"/>
    </source>
</evidence>
<dbReference type="Gene3D" id="3.30.300.30">
    <property type="match status" value="2"/>
</dbReference>
<dbReference type="EMBL" id="LR215973">
    <property type="protein sequence ID" value="VFA96536.1"/>
    <property type="molecule type" value="Genomic_DNA"/>
</dbReference>
<dbReference type="GO" id="GO:0008610">
    <property type="term" value="P:lipid biosynthetic process"/>
    <property type="evidence" value="ECO:0007669"/>
    <property type="project" value="UniProtKB-ARBA"/>
</dbReference>
<evidence type="ECO:0000259" key="5">
    <source>
        <dbReference type="PROSITE" id="PS50075"/>
    </source>
</evidence>
<feature type="domain" description="Carrier" evidence="5">
    <location>
        <begin position="2036"/>
        <end position="2111"/>
    </location>
</feature>
<dbReference type="InterPro" id="IPR020806">
    <property type="entry name" value="PKS_PP-bd"/>
</dbReference>
<proteinExistence type="predicted"/>
<dbReference type="InterPro" id="IPR000873">
    <property type="entry name" value="AMP-dep_synth/lig_dom"/>
</dbReference>
<dbReference type="InterPro" id="IPR036736">
    <property type="entry name" value="ACP-like_sf"/>
</dbReference>
<dbReference type="PROSITE" id="PS00455">
    <property type="entry name" value="AMP_BINDING"/>
    <property type="match status" value="2"/>
</dbReference>
<feature type="domain" description="Carrier" evidence="5">
    <location>
        <begin position="972"/>
        <end position="1046"/>
    </location>
</feature>
<dbReference type="RefSeq" id="WP_130915675.1">
    <property type="nucleotide sequence ID" value="NZ_LR215973.1"/>
</dbReference>
<dbReference type="SUPFAM" id="SSF52777">
    <property type="entry name" value="CoA-dependent acyltransferases"/>
    <property type="match status" value="4"/>
</dbReference>